<dbReference type="HOGENOM" id="CLU_297501_0_0_10"/>
<evidence type="ECO:0000313" key="4">
    <source>
        <dbReference type="Proteomes" id="UP000004892"/>
    </source>
</evidence>
<dbReference type="Proteomes" id="UP000004892">
    <property type="component" value="Unassembled WGS sequence"/>
</dbReference>
<dbReference type="AlphaFoldDB" id="H1DJ41"/>
<name>H1DJ41_9BACT</name>
<gene>
    <name evidence="3" type="ORF">HMPREF9449_02420</name>
</gene>
<dbReference type="eggNOG" id="ENOG502Z8VG">
    <property type="taxonomic scope" value="Bacteria"/>
</dbReference>
<keyword evidence="4" id="KW-1185">Reference proteome</keyword>
<dbReference type="InterPro" id="IPR045711">
    <property type="entry name" value="GH123-like_N"/>
</dbReference>
<evidence type="ECO:0000256" key="1">
    <source>
        <dbReference type="SAM" id="SignalP"/>
    </source>
</evidence>
<sequence>MKKFFLFLAICFSLPTVAQEIKPDESLYGTAFWEADTLGNHRAIVRLDSPTETAKIYLPWRRRDKDPEQKGLIIVDAQTGKQIVNFYRKEVNREFGILFFQPQTVPGNYYIYYLPYHSSGGPYPKVFYTREQTIPDVRWLAQAQTQETTAPEASLIGFQSRGSFNSFYPMEIIATAKEKAALLQDHPDKKYLLFAEDRLHPIKMFQDIPYRWVTKGAGHPFFAEADQNEYFVFQIGLWAVGEDIKNIKVEFNDLAGTKDTIPLSAFTCFNTAGKDWLQRPMQIAYHIPQHQIRPLWIGIQIPAGIQMGLYKGEVTVSGDNVEPQTLDLNLSISDRILTDKGDSDIYRLSRLRWLNSDIAFDDDIVKPFTPLSLSGNTIACLGRSVSLNSFGLPASIQSYFTDEVTEIGESPTEIIQAPFRFVIEQNKKNLPWENKSFQFTQKEKGKISWESINKAGNFDVRCEASMEFDGFMEYKITLKALANTAVNDIRLEIPMNGSVATYWLGMGEKGSRIPKEYNWKWNIQKNQEGFWIGTVNAGLHCVFRDENYVRPLNTNFYHSKPLIIPECWNNKGKGGIKFSRKGKDMLIKTYSGSRTLKAGEELTFIFKTSVTPFKPIDTEKQWTDRYLHSYEPIDNVVAQGANTINIHHGTPINPHINYPFFRPDFMKAYIDEAHSKGCKVKIYYTVRELANRAPELWALRSLGHEIFSAGKGNGFSWLQEHLEEDYIAAWFVEKYTDAAIVNSGVSRWHNFYVEGLNWLVQNIGIDGLYIDDLAFDRTTMKRIRKVLNAGCSAPRIDLHSANQFNEKDGYINSACLYMEHMPYLDRLWLGEYFDYNAGPDYWLTEVSGIPYGLMGEMLQDCGNPWRGMLYGMTSRLHWEGCEVAQYLWKAWDEFGIKDSRMIGYWSSHTPVKTNHKDVLTTCYVRKAKTLIAIASWAEKDTTVNLDIDWDQLGLSPEKVRLYAPEIPLFQEAKEFDPLQPIKIEKGKGYLLILE</sequence>
<dbReference type="STRING" id="742817.HMPREF9449_02420"/>
<feature type="chain" id="PRO_5003549545" description="Glycoside hydrolase 123-like N-terminal domain-containing protein" evidence="1">
    <location>
        <begin position="19"/>
        <end position="994"/>
    </location>
</feature>
<dbReference type="PATRIC" id="fig|742817.3.peg.2591"/>
<feature type="domain" description="Glycoside hydrolase 123-like N-terminal" evidence="2">
    <location>
        <begin position="33"/>
        <end position="994"/>
    </location>
</feature>
<feature type="signal peptide" evidence="1">
    <location>
        <begin position="1"/>
        <end position="18"/>
    </location>
</feature>
<evidence type="ECO:0000313" key="3">
    <source>
        <dbReference type="EMBL" id="EHP46803.1"/>
    </source>
</evidence>
<dbReference type="RefSeq" id="WP_009137566.1">
    <property type="nucleotide sequence ID" value="NZ_JH594596.1"/>
</dbReference>
<comment type="caution">
    <text evidence="3">The sequence shown here is derived from an EMBL/GenBank/DDBJ whole genome shotgun (WGS) entry which is preliminary data.</text>
</comment>
<dbReference type="Pfam" id="PF19543">
    <property type="entry name" value="GH123_N"/>
    <property type="match status" value="1"/>
</dbReference>
<accession>H1DJ41</accession>
<keyword evidence="1" id="KW-0732">Signal</keyword>
<organism evidence="3 4">
    <name type="scientific">Odoribacter laneus YIT 12061</name>
    <dbReference type="NCBI Taxonomy" id="742817"/>
    <lineage>
        <taxon>Bacteria</taxon>
        <taxon>Pseudomonadati</taxon>
        <taxon>Bacteroidota</taxon>
        <taxon>Bacteroidia</taxon>
        <taxon>Bacteroidales</taxon>
        <taxon>Odoribacteraceae</taxon>
        <taxon>Odoribacter</taxon>
    </lineage>
</organism>
<dbReference type="EMBL" id="ADMC01000025">
    <property type="protein sequence ID" value="EHP46803.1"/>
    <property type="molecule type" value="Genomic_DNA"/>
</dbReference>
<dbReference type="GeneID" id="98069960"/>
<reference evidence="3 4" key="1">
    <citation type="submission" date="2012-01" db="EMBL/GenBank/DDBJ databases">
        <title>The Genome Sequence of Odoribacter laneus YIT 12061.</title>
        <authorList>
            <consortium name="The Broad Institute Genome Sequencing Platform"/>
            <person name="Earl A."/>
            <person name="Ward D."/>
            <person name="Feldgarden M."/>
            <person name="Gevers D."/>
            <person name="Morotomi M."/>
            <person name="Young S.K."/>
            <person name="Zeng Q."/>
            <person name="Gargeya S."/>
            <person name="Fitzgerald M."/>
            <person name="Haas B."/>
            <person name="Abouelleil A."/>
            <person name="Alvarado L."/>
            <person name="Arachchi H.M."/>
            <person name="Berlin A."/>
            <person name="Chapman S.B."/>
            <person name="Gearin G."/>
            <person name="Goldberg J."/>
            <person name="Griggs A."/>
            <person name="Gujja S."/>
            <person name="Hansen M."/>
            <person name="Heiman D."/>
            <person name="Howarth C."/>
            <person name="Larimer J."/>
            <person name="Lui A."/>
            <person name="MacDonald P.J.P."/>
            <person name="McCowen C."/>
            <person name="Montmayeur A."/>
            <person name="Murphy C."/>
            <person name="Neiman D."/>
            <person name="Pearson M."/>
            <person name="Priest M."/>
            <person name="Roberts A."/>
            <person name="Saif S."/>
            <person name="Shea T."/>
            <person name="Sisk P."/>
            <person name="Stolte C."/>
            <person name="Sykes S."/>
            <person name="Wortman J."/>
            <person name="Nusbaum C."/>
            <person name="Birren B."/>
        </authorList>
    </citation>
    <scope>NUCLEOTIDE SEQUENCE [LARGE SCALE GENOMIC DNA]</scope>
    <source>
        <strain evidence="3 4">YIT 12061</strain>
    </source>
</reference>
<protein>
    <recommendedName>
        <fullName evidence="2">Glycoside hydrolase 123-like N-terminal domain-containing protein</fullName>
    </recommendedName>
</protein>
<evidence type="ECO:0000259" key="2">
    <source>
        <dbReference type="Pfam" id="PF19543"/>
    </source>
</evidence>
<proteinExistence type="predicted"/>